<dbReference type="Gene3D" id="3.90.79.10">
    <property type="entry name" value="Nucleoside Triphosphate Pyrophosphohydrolase"/>
    <property type="match status" value="1"/>
</dbReference>
<comment type="caution">
    <text evidence="6">The sequence shown here is derived from an EMBL/GenBank/DDBJ whole genome shotgun (WGS) entry which is preliminary data.</text>
</comment>
<gene>
    <name evidence="6" type="ORF">EKE94_07275</name>
</gene>
<feature type="domain" description="Nudix hydrolase" evidence="5">
    <location>
        <begin position="19"/>
        <end position="149"/>
    </location>
</feature>
<dbReference type="InterPro" id="IPR047198">
    <property type="entry name" value="DDP-like_NUDIX"/>
</dbReference>
<evidence type="ECO:0000259" key="5">
    <source>
        <dbReference type="PROSITE" id="PS51462"/>
    </source>
</evidence>
<dbReference type="GO" id="GO:0034431">
    <property type="term" value="F:bis(5'-adenosyl)-hexaphosphatase activity"/>
    <property type="evidence" value="ECO:0007669"/>
    <property type="project" value="TreeGrafter"/>
</dbReference>
<evidence type="ECO:0000256" key="2">
    <source>
        <dbReference type="ARBA" id="ARBA00022723"/>
    </source>
</evidence>
<name>A0A438AJB5_9RHOB</name>
<evidence type="ECO:0000313" key="7">
    <source>
        <dbReference type="Proteomes" id="UP000285908"/>
    </source>
</evidence>
<dbReference type="CDD" id="cd04666">
    <property type="entry name" value="NUDIX_DIPP2_like_Nudt4"/>
    <property type="match status" value="1"/>
</dbReference>
<keyword evidence="2" id="KW-0479">Metal-binding</keyword>
<dbReference type="GO" id="GO:0000298">
    <property type="term" value="F:endopolyphosphatase activity"/>
    <property type="evidence" value="ECO:0007669"/>
    <property type="project" value="TreeGrafter"/>
</dbReference>
<dbReference type="GO" id="GO:1901909">
    <property type="term" value="P:diadenosine hexaphosphate catabolic process"/>
    <property type="evidence" value="ECO:0007669"/>
    <property type="project" value="TreeGrafter"/>
</dbReference>
<dbReference type="GO" id="GO:0046872">
    <property type="term" value="F:metal ion binding"/>
    <property type="evidence" value="ECO:0007669"/>
    <property type="project" value="UniProtKB-KW"/>
</dbReference>
<dbReference type="AlphaFoldDB" id="A0A438AJB5"/>
<accession>A0A438AJB5</accession>
<sequence>MFRSLWTDYLSPILRRPPRYQVAALCWRAGESGIEILLLTSRGTGRWVLPKGWPKTGLDAEDTAREEAWEEGGVTLAPEARAIGRYTYAKRMRGGVPVHTEVDVFAFRLVAQSDDFPEASERTRRWIAPAEAADMVDEPDLATLLRGVEPRLRGLQDL</sequence>
<evidence type="ECO:0000256" key="1">
    <source>
        <dbReference type="ARBA" id="ARBA00001946"/>
    </source>
</evidence>
<protein>
    <submittedName>
        <fullName evidence="6">NUDIX hydrolase</fullName>
    </submittedName>
</protein>
<evidence type="ECO:0000313" key="6">
    <source>
        <dbReference type="EMBL" id="RVV98697.1"/>
    </source>
</evidence>
<proteinExistence type="predicted"/>
<dbReference type="GO" id="GO:0034432">
    <property type="term" value="F:bis(5'-adenosyl)-pentaphosphatase activity"/>
    <property type="evidence" value="ECO:0007669"/>
    <property type="project" value="TreeGrafter"/>
</dbReference>
<evidence type="ECO:0000256" key="3">
    <source>
        <dbReference type="ARBA" id="ARBA00022801"/>
    </source>
</evidence>
<organism evidence="6 7">
    <name type="scientific">Mesobaculum littorinae</name>
    <dbReference type="NCBI Taxonomy" id="2486419"/>
    <lineage>
        <taxon>Bacteria</taxon>
        <taxon>Pseudomonadati</taxon>
        <taxon>Pseudomonadota</taxon>
        <taxon>Alphaproteobacteria</taxon>
        <taxon>Rhodobacterales</taxon>
        <taxon>Roseobacteraceae</taxon>
        <taxon>Mesobaculum</taxon>
    </lineage>
</organism>
<keyword evidence="7" id="KW-1185">Reference proteome</keyword>
<dbReference type="PROSITE" id="PS51462">
    <property type="entry name" value="NUDIX"/>
    <property type="match status" value="1"/>
</dbReference>
<dbReference type="GO" id="GO:1901907">
    <property type="term" value="P:diadenosine pentaphosphate catabolic process"/>
    <property type="evidence" value="ECO:0007669"/>
    <property type="project" value="TreeGrafter"/>
</dbReference>
<dbReference type="GO" id="GO:0071543">
    <property type="term" value="P:diphosphoinositol polyphosphate metabolic process"/>
    <property type="evidence" value="ECO:0007669"/>
    <property type="project" value="TreeGrafter"/>
</dbReference>
<keyword evidence="3 6" id="KW-0378">Hydrolase</keyword>
<reference evidence="6 7" key="1">
    <citation type="submission" date="2018-11" db="EMBL/GenBank/DDBJ databases">
        <title>Mesobaculum littorinae gen. nov., sp. nov., isolated from Littorina scabra that represents a novel genus of the order Rhodobacteraceae.</title>
        <authorList>
            <person name="Li F."/>
        </authorList>
    </citation>
    <scope>NUCLEOTIDE SEQUENCE [LARGE SCALE GENOMIC DNA]</scope>
    <source>
        <strain evidence="6 7">M0103</strain>
    </source>
</reference>
<dbReference type="RefSeq" id="WP_127905928.1">
    <property type="nucleotide sequence ID" value="NZ_RQXX01000002.1"/>
</dbReference>
<dbReference type="PANTHER" id="PTHR12629">
    <property type="entry name" value="DIPHOSPHOINOSITOL POLYPHOSPHATE PHOSPHOHYDROLASE"/>
    <property type="match status" value="1"/>
</dbReference>
<comment type="cofactor">
    <cofactor evidence="1">
        <name>Mg(2+)</name>
        <dbReference type="ChEBI" id="CHEBI:18420"/>
    </cofactor>
</comment>
<dbReference type="SUPFAM" id="SSF55811">
    <property type="entry name" value="Nudix"/>
    <property type="match status" value="1"/>
</dbReference>
<dbReference type="InterPro" id="IPR015797">
    <property type="entry name" value="NUDIX_hydrolase-like_dom_sf"/>
</dbReference>
<dbReference type="GO" id="GO:0008486">
    <property type="term" value="F:diphosphoinositol-polyphosphate diphosphatase activity"/>
    <property type="evidence" value="ECO:0007669"/>
    <property type="project" value="TreeGrafter"/>
</dbReference>
<dbReference type="EMBL" id="RQXX01000002">
    <property type="protein sequence ID" value="RVV98697.1"/>
    <property type="molecule type" value="Genomic_DNA"/>
</dbReference>
<dbReference type="Proteomes" id="UP000285908">
    <property type="component" value="Unassembled WGS sequence"/>
</dbReference>
<dbReference type="Pfam" id="PF00293">
    <property type="entry name" value="NUDIX"/>
    <property type="match status" value="1"/>
</dbReference>
<dbReference type="PANTHER" id="PTHR12629:SF0">
    <property type="entry name" value="DIPHOSPHOINOSITOL-POLYPHOSPHATE DIPHOSPHATASE"/>
    <property type="match status" value="1"/>
</dbReference>
<keyword evidence="4" id="KW-0460">Magnesium</keyword>
<evidence type="ECO:0000256" key="4">
    <source>
        <dbReference type="ARBA" id="ARBA00022842"/>
    </source>
</evidence>
<dbReference type="GO" id="GO:1901911">
    <property type="term" value="P:adenosine 5'-(hexahydrogen pentaphosphate) catabolic process"/>
    <property type="evidence" value="ECO:0007669"/>
    <property type="project" value="TreeGrafter"/>
</dbReference>
<dbReference type="GO" id="GO:0005737">
    <property type="term" value="C:cytoplasm"/>
    <property type="evidence" value="ECO:0007669"/>
    <property type="project" value="TreeGrafter"/>
</dbReference>
<dbReference type="OrthoDB" id="7066910at2"/>
<dbReference type="InterPro" id="IPR000086">
    <property type="entry name" value="NUDIX_hydrolase_dom"/>
</dbReference>